<keyword evidence="2" id="KW-1185">Reference proteome</keyword>
<name>A0A1S1NXK3_9GAMM</name>
<gene>
    <name evidence="1" type="ORF">FY550_06715</name>
</gene>
<organism evidence="1 2">
    <name type="scientific">Kushneria phosphatilytica</name>
    <dbReference type="NCBI Taxonomy" id="657387"/>
    <lineage>
        <taxon>Bacteria</taxon>
        <taxon>Pseudomonadati</taxon>
        <taxon>Pseudomonadota</taxon>
        <taxon>Gammaproteobacteria</taxon>
        <taxon>Oceanospirillales</taxon>
        <taxon>Halomonadaceae</taxon>
        <taxon>Kushneria</taxon>
    </lineage>
</organism>
<dbReference type="EMBL" id="CP043420">
    <property type="protein sequence ID" value="QEL10845.1"/>
    <property type="molecule type" value="Genomic_DNA"/>
</dbReference>
<evidence type="ECO:0000313" key="1">
    <source>
        <dbReference type="EMBL" id="QEL10845.1"/>
    </source>
</evidence>
<dbReference type="STRING" id="657387.BH688_02950"/>
<proteinExistence type="predicted"/>
<dbReference type="RefSeq" id="WP_070977026.1">
    <property type="nucleotide sequence ID" value="NZ_CP043420.1"/>
</dbReference>
<evidence type="ECO:0000313" key="2">
    <source>
        <dbReference type="Proteomes" id="UP000322553"/>
    </source>
</evidence>
<sequence length="67" mass="7699">MHIDQYETRSGAVRLILNTSAGNRVDSMNLSDIDYDAFASFEAWHRRQGNRDSAVQEFYDMRQEAAA</sequence>
<dbReference type="Proteomes" id="UP000322553">
    <property type="component" value="Chromosome"/>
</dbReference>
<dbReference type="AlphaFoldDB" id="A0A1S1NXK3"/>
<protein>
    <submittedName>
        <fullName evidence="1">Uncharacterized protein</fullName>
    </submittedName>
</protein>
<accession>A0A1S1NXK3</accession>
<reference evidence="1 2" key="1">
    <citation type="submission" date="2019-08" db="EMBL/GenBank/DDBJ databases">
        <title>Complete genome sequence of Kushneria sp. YCWA18, a halophilic phosphate-solubilizing bacterium isolated from Daqiao saltern in China.</title>
        <authorList>
            <person name="Du G.-X."/>
            <person name="Qu L.-Y."/>
        </authorList>
    </citation>
    <scope>NUCLEOTIDE SEQUENCE [LARGE SCALE GENOMIC DNA]</scope>
    <source>
        <strain evidence="1 2">YCWA18</strain>
    </source>
</reference>
<dbReference type="KEGG" id="kuy:FY550_06715"/>
<dbReference type="OrthoDB" id="9899230at2"/>